<dbReference type="GO" id="GO:0016567">
    <property type="term" value="P:protein ubiquitination"/>
    <property type="evidence" value="ECO:0007669"/>
    <property type="project" value="UniProtKB-UniPathway"/>
</dbReference>
<dbReference type="GO" id="GO:0031146">
    <property type="term" value="P:SCF-dependent proteasomal ubiquitin-dependent protein catabolic process"/>
    <property type="evidence" value="ECO:0007669"/>
    <property type="project" value="TreeGrafter"/>
</dbReference>
<evidence type="ECO:0000313" key="6">
    <source>
        <dbReference type="EMBL" id="OBA25637.1"/>
    </source>
</evidence>
<dbReference type="GO" id="GO:0019005">
    <property type="term" value="C:SCF ubiquitin ligase complex"/>
    <property type="evidence" value="ECO:0007669"/>
    <property type="project" value="TreeGrafter"/>
</dbReference>
<dbReference type="Pfam" id="PF19270">
    <property type="entry name" value="FBO_C"/>
    <property type="match status" value="1"/>
</dbReference>
<dbReference type="UniPathway" id="UPA00143"/>
<comment type="subcellular location">
    <subcellularLocation>
        <location evidence="1">Cytoplasm</location>
    </subcellularLocation>
</comment>
<keyword evidence="3" id="KW-0963">Cytoplasm</keyword>
<evidence type="ECO:0000256" key="4">
    <source>
        <dbReference type="ARBA" id="ARBA00022786"/>
    </source>
</evidence>
<reference evidence="7" key="1">
    <citation type="journal article" date="2016" name="Proc. Natl. Acad. Sci. U.S.A.">
        <title>Comparative genomics of biotechnologically important yeasts.</title>
        <authorList>
            <person name="Riley R."/>
            <person name="Haridas S."/>
            <person name="Wolfe K.H."/>
            <person name="Lopes M.R."/>
            <person name="Hittinger C.T."/>
            <person name="Goeker M."/>
            <person name="Salamov A.A."/>
            <person name="Wisecaver J.H."/>
            <person name="Long T.M."/>
            <person name="Calvey C.H."/>
            <person name="Aerts A.L."/>
            <person name="Barry K.W."/>
            <person name="Choi C."/>
            <person name="Clum A."/>
            <person name="Coughlan A.Y."/>
            <person name="Deshpande S."/>
            <person name="Douglass A.P."/>
            <person name="Hanson S.J."/>
            <person name="Klenk H.-P."/>
            <person name="LaButti K.M."/>
            <person name="Lapidus A."/>
            <person name="Lindquist E.A."/>
            <person name="Lipzen A.M."/>
            <person name="Meier-Kolthoff J.P."/>
            <person name="Ohm R.A."/>
            <person name="Otillar R.P."/>
            <person name="Pangilinan J.L."/>
            <person name="Peng Y."/>
            <person name="Rokas A."/>
            <person name="Rosa C.A."/>
            <person name="Scheuner C."/>
            <person name="Sibirny A.A."/>
            <person name="Slot J.C."/>
            <person name="Stielow J.B."/>
            <person name="Sun H."/>
            <person name="Kurtzman C.P."/>
            <person name="Blackwell M."/>
            <person name="Grigoriev I.V."/>
            <person name="Jeffries T.W."/>
        </authorList>
    </citation>
    <scope>NUCLEOTIDE SEQUENCE [LARGE SCALE GENOMIC DNA]</scope>
    <source>
        <strain evidence="7">NRRL Y-1626</strain>
    </source>
</reference>
<evidence type="ECO:0000313" key="7">
    <source>
        <dbReference type="Proteomes" id="UP000092321"/>
    </source>
</evidence>
<sequence>MLEHEVDKKSIDKNNPFYNNVNELNDQLENTTLNSNDTITEQSIFDQHQTLKFYKDDKYKINNINVLDLIYSDKHIEKAIQIFAKAAEREKVGKMNDAVRYYRESMKIYNNIETVYRKKLQYEYTLETYYKNMNSFNGKAKESVDKISKKNVELLEEDEEKEPCLLIEMLPIYILNKIAIELFEINQEYFINFISTCSFVNTNCFQNNSLLFKRLAEKVYEHQFYDTDVSLRLTKQEKNVEDAWQISTFYKGDYKQMLQQRPYIKFQGVYISVNNYIRQGGQVEGSSNLFNPIHMVTYYRYFRFMPNGDVIRLVTTDEPAKVVKVLKYGLKESVVGKWSINIQLNNLLTIERYDASGDKCIEQFIISDHTKRLPHNKLVWDESYYIGKDGEGISFRLKNEKNFYFSRVRSYPVKVDTLM</sequence>
<protein>
    <recommendedName>
        <fullName evidence="5">F-box protein Hrt3/FBXO9 C-terminal domain-containing protein</fullName>
    </recommendedName>
</protein>
<dbReference type="OrthoDB" id="2117972at2759"/>
<evidence type="ECO:0000256" key="2">
    <source>
        <dbReference type="ARBA" id="ARBA00004906"/>
    </source>
</evidence>
<organism evidence="6 7">
    <name type="scientific">Hanseniaspora valbyensis NRRL Y-1626</name>
    <dbReference type="NCBI Taxonomy" id="766949"/>
    <lineage>
        <taxon>Eukaryota</taxon>
        <taxon>Fungi</taxon>
        <taxon>Dikarya</taxon>
        <taxon>Ascomycota</taxon>
        <taxon>Saccharomycotina</taxon>
        <taxon>Saccharomycetes</taxon>
        <taxon>Saccharomycodales</taxon>
        <taxon>Saccharomycodaceae</taxon>
        <taxon>Hanseniaspora</taxon>
    </lineage>
</organism>
<evidence type="ECO:0000259" key="5">
    <source>
        <dbReference type="Pfam" id="PF19270"/>
    </source>
</evidence>
<accession>A0A1B7TA99</accession>
<name>A0A1B7TA99_9ASCO</name>
<dbReference type="InterPro" id="IPR036181">
    <property type="entry name" value="MIT_dom_sf"/>
</dbReference>
<dbReference type="PANTHER" id="PTHR12874">
    <property type="entry name" value="F-BOX ONLY PROTEIN 48-RELATED"/>
    <property type="match status" value="1"/>
</dbReference>
<comment type="caution">
    <text evidence="6">The sequence shown here is derived from an EMBL/GenBank/DDBJ whole genome shotgun (WGS) entry which is preliminary data.</text>
</comment>
<proteinExistence type="predicted"/>
<evidence type="ECO:0000256" key="3">
    <source>
        <dbReference type="ARBA" id="ARBA00022490"/>
    </source>
</evidence>
<comment type="pathway">
    <text evidence="2">Protein modification; protein ubiquitination.</text>
</comment>
<dbReference type="PANTHER" id="PTHR12874:SF9">
    <property type="entry name" value="F-BOX ONLY PROTEIN 48"/>
    <property type="match status" value="1"/>
</dbReference>
<dbReference type="SUPFAM" id="SSF116846">
    <property type="entry name" value="MIT domain"/>
    <property type="match status" value="1"/>
</dbReference>
<gene>
    <name evidence="6" type="ORF">HANVADRAFT_53788</name>
</gene>
<keyword evidence="4" id="KW-0833">Ubl conjugation pathway</keyword>
<feature type="domain" description="F-box protein Hrt3/FBXO9 C-terminal" evidence="5">
    <location>
        <begin position="248"/>
        <end position="329"/>
    </location>
</feature>
<dbReference type="GO" id="GO:0005737">
    <property type="term" value="C:cytoplasm"/>
    <property type="evidence" value="ECO:0007669"/>
    <property type="project" value="UniProtKB-SubCell"/>
</dbReference>
<dbReference type="AlphaFoldDB" id="A0A1B7TA99"/>
<keyword evidence="7" id="KW-1185">Reference proteome</keyword>
<dbReference type="EMBL" id="LXPE01000060">
    <property type="protein sequence ID" value="OBA25637.1"/>
    <property type="molecule type" value="Genomic_DNA"/>
</dbReference>
<evidence type="ECO:0000256" key="1">
    <source>
        <dbReference type="ARBA" id="ARBA00004496"/>
    </source>
</evidence>
<dbReference type="Proteomes" id="UP000092321">
    <property type="component" value="Unassembled WGS sequence"/>
</dbReference>
<dbReference type="InterPro" id="IPR045464">
    <property type="entry name" value="Hrt3/FBXO9_C"/>
</dbReference>